<dbReference type="CDD" id="cd02038">
    <property type="entry name" value="FlhG-like"/>
    <property type="match status" value="1"/>
</dbReference>
<dbReference type="EMBL" id="BDUF01000059">
    <property type="protein sequence ID" value="GAX90542.1"/>
    <property type="molecule type" value="Genomic_DNA"/>
</dbReference>
<dbReference type="InterPro" id="IPR050625">
    <property type="entry name" value="ParA/MinD_ATPase"/>
</dbReference>
<dbReference type="GO" id="GO:0005829">
    <property type="term" value="C:cytosol"/>
    <property type="evidence" value="ECO:0007669"/>
    <property type="project" value="TreeGrafter"/>
</dbReference>
<evidence type="ECO:0000259" key="3">
    <source>
        <dbReference type="Pfam" id="PF01656"/>
    </source>
</evidence>
<dbReference type="SUPFAM" id="SSF52540">
    <property type="entry name" value="P-loop containing nucleoside triphosphate hydrolases"/>
    <property type="match status" value="1"/>
</dbReference>
<dbReference type="PANTHER" id="PTHR43384:SF4">
    <property type="entry name" value="CELLULOSE BIOSYNTHESIS PROTEIN BCSQ-RELATED"/>
    <property type="match status" value="1"/>
</dbReference>
<dbReference type="GO" id="GO:0016887">
    <property type="term" value="F:ATP hydrolysis activity"/>
    <property type="evidence" value="ECO:0007669"/>
    <property type="project" value="TreeGrafter"/>
</dbReference>
<dbReference type="InterPro" id="IPR033875">
    <property type="entry name" value="FlhG"/>
</dbReference>
<reference evidence="5" key="1">
    <citation type="submission" date="2017-07" db="EMBL/GenBank/DDBJ databases">
        <title>Draft genome sequence of Effusibacillus lacus strain skLN1.</title>
        <authorList>
            <person name="Watanabe M."/>
            <person name="Kojima H."/>
            <person name="Fukui M."/>
        </authorList>
    </citation>
    <scope>NUCLEOTIDE SEQUENCE [LARGE SCALE GENOMIC DNA]</scope>
    <source>
        <strain evidence="5">skLN1</strain>
    </source>
</reference>
<evidence type="ECO:0000313" key="5">
    <source>
        <dbReference type="Proteomes" id="UP000217785"/>
    </source>
</evidence>
<feature type="domain" description="CobQ/CobB/MinD/ParA nucleotide binding" evidence="3">
    <location>
        <begin position="29"/>
        <end position="244"/>
    </location>
</feature>
<accession>A0A292YDT4</accession>
<keyword evidence="1" id="KW-0547">Nucleotide-binding</keyword>
<dbReference type="InterPro" id="IPR002586">
    <property type="entry name" value="CobQ/CobB/MinD/ParA_Nub-bd_dom"/>
</dbReference>
<name>A0A292YDT4_9BACL</name>
<dbReference type="OrthoDB" id="9816297at2"/>
<evidence type="ECO:0000313" key="4">
    <source>
        <dbReference type="EMBL" id="GAX90542.1"/>
    </source>
</evidence>
<organism evidence="4 5">
    <name type="scientific">Effusibacillus lacus</name>
    <dbReference type="NCBI Taxonomy" id="1348429"/>
    <lineage>
        <taxon>Bacteria</taxon>
        <taxon>Bacillati</taxon>
        <taxon>Bacillota</taxon>
        <taxon>Bacilli</taxon>
        <taxon>Bacillales</taxon>
        <taxon>Alicyclobacillaceae</taxon>
        <taxon>Effusibacillus</taxon>
    </lineage>
</organism>
<dbReference type="AlphaFoldDB" id="A0A292YDT4"/>
<dbReference type="Proteomes" id="UP000217785">
    <property type="component" value="Unassembled WGS sequence"/>
</dbReference>
<comment type="caution">
    <text evidence="4">The sequence shown here is derived from an EMBL/GenBank/DDBJ whole genome shotgun (WGS) entry which is preliminary data.</text>
</comment>
<protein>
    <submittedName>
        <fullName evidence="4">Cobyrinic acid a,c-diamide synthase</fullName>
    </submittedName>
</protein>
<dbReference type="RefSeq" id="WP_096182269.1">
    <property type="nucleotide sequence ID" value="NZ_BDUF01000059.1"/>
</dbReference>
<dbReference type="PANTHER" id="PTHR43384">
    <property type="entry name" value="SEPTUM SITE-DETERMINING PROTEIN MIND HOMOLOG, CHLOROPLASTIC-RELATED"/>
    <property type="match status" value="1"/>
</dbReference>
<dbReference type="InterPro" id="IPR027417">
    <property type="entry name" value="P-loop_NTPase"/>
</dbReference>
<dbReference type="GO" id="GO:0009898">
    <property type="term" value="C:cytoplasmic side of plasma membrane"/>
    <property type="evidence" value="ECO:0007669"/>
    <property type="project" value="TreeGrafter"/>
</dbReference>
<gene>
    <name evidence="4" type="ORF">EFBL_2169</name>
</gene>
<keyword evidence="2" id="KW-0067">ATP-binding</keyword>
<dbReference type="GO" id="GO:0051782">
    <property type="term" value="P:negative regulation of cell division"/>
    <property type="evidence" value="ECO:0007669"/>
    <property type="project" value="TreeGrafter"/>
</dbReference>
<evidence type="ECO:0000256" key="1">
    <source>
        <dbReference type="ARBA" id="ARBA00022741"/>
    </source>
</evidence>
<dbReference type="InterPro" id="IPR025501">
    <property type="entry name" value="MinD_FleN"/>
</dbReference>
<sequence>MYDQAQRLRQMFSTGRIDNRPKPSIRVMAVTSGKGGVGKSNFSLNFALALTSMGKKVVVLDADVGFANIDVLIGKSPGRTLADLILRRVSIWDILELGPLGIHYIAGGSGLQDLLSLKQDQVDYLVDELEELQGFADYLIIDTGAGLTEGTLRFILSADDIITVCTPEPTAITDAYALIKLVVKHNPAAHIQLVVNRVTSAAEGKQVADKLVLVTNQFLHVQLQTLGYVFDDPKVSKAVKEQVPFYLQYPDSAASRSIDQLAKKHLNLNVGINHGDSGIRSFLSRMTHVFRN</sequence>
<dbReference type="Gene3D" id="3.40.50.300">
    <property type="entry name" value="P-loop containing nucleotide triphosphate hydrolases"/>
    <property type="match status" value="1"/>
</dbReference>
<dbReference type="PIRSF" id="PIRSF003092">
    <property type="entry name" value="MinD"/>
    <property type="match status" value="1"/>
</dbReference>
<dbReference type="GO" id="GO:0005524">
    <property type="term" value="F:ATP binding"/>
    <property type="evidence" value="ECO:0007669"/>
    <property type="project" value="UniProtKB-KW"/>
</dbReference>
<keyword evidence="5" id="KW-1185">Reference proteome</keyword>
<evidence type="ECO:0000256" key="2">
    <source>
        <dbReference type="ARBA" id="ARBA00022840"/>
    </source>
</evidence>
<proteinExistence type="predicted"/>
<dbReference type="Pfam" id="PF01656">
    <property type="entry name" value="CbiA"/>
    <property type="match status" value="1"/>
</dbReference>